<accession>A0A7L5DVC9</accession>
<dbReference type="Pfam" id="PF02566">
    <property type="entry name" value="OsmC"/>
    <property type="match status" value="1"/>
</dbReference>
<dbReference type="NCBIfam" id="TIGR03561">
    <property type="entry name" value="organ_hyd_perox"/>
    <property type="match status" value="1"/>
</dbReference>
<sequence>MTTTNILHTGQAKSVGGRDGQVTSNDNNLNLELTLPKSLGGRAREGATNPEQLFAAGYSACFGGALGFHLRAAKLTPDEIAVDSTVDMFLNEEKLPTLTVSMHVNLPGLTQEQAEDMVAKAHESCPYSRATRGNIDVNITVTTDPV</sequence>
<proteinExistence type="inferred from homology"/>
<name>A0A7L5DVC9_9BACT</name>
<dbReference type="PANTHER" id="PTHR33797">
    <property type="entry name" value="ORGANIC HYDROPEROXIDE RESISTANCE PROTEIN-LIKE"/>
    <property type="match status" value="1"/>
</dbReference>
<dbReference type="EMBL" id="CP051677">
    <property type="protein sequence ID" value="QJD79907.1"/>
    <property type="molecule type" value="Genomic_DNA"/>
</dbReference>
<dbReference type="KEGG" id="srho:HH216_16910"/>
<dbReference type="RefSeq" id="WP_169551868.1">
    <property type="nucleotide sequence ID" value="NZ_CP051677.1"/>
</dbReference>
<dbReference type="AlphaFoldDB" id="A0A7L5DVC9"/>
<keyword evidence="4" id="KW-1185">Reference proteome</keyword>
<gene>
    <name evidence="3" type="ORF">HH216_16910</name>
</gene>
<organism evidence="3 4">
    <name type="scientific">Spirosoma rhododendri</name>
    <dbReference type="NCBI Taxonomy" id="2728024"/>
    <lineage>
        <taxon>Bacteria</taxon>
        <taxon>Pseudomonadati</taxon>
        <taxon>Bacteroidota</taxon>
        <taxon>Cytophagia</taxon>
        <taxon>Cytophagales</taxon>
        <taxon>Cytophagaceae</taxon>
        <taxon>Spirosoma</taxon>
    </lineage>
</organism>
<evidence type="ECO:0000313" key="3">
    <source>
        <dbReference type="EMBL" id="QJD79907.1"/>
    </source>
</evidence>
<reference evidence="3 4" key="1">
    <citation type="submission" date="2020-04" db="EMBL/GenBank/DDBJ databases">
        <title>Genome sequencing of novel species.</title>
        <authorList>
            <person name="Heo J."/>
            <person name="Kim S.-J."/>
            <person name="Kim J.-S."/>
            <person name="Hong S.-B."/>
            <person name="Kwon S.-W."/>
        </authorList>
    </citation>
    <scope>NUCLEOTIDE SEQUENCE [LARGE SCALE GENOMIC DNA]</scope>
    <source>
        <strain evidence="3 4">CJU-R4</strain>
    </source>
</reference>
<feature type="compositionally biased region" description="Polar residues" evidence="2">
    <location>
        <begin position="1"/>
        <end position="12"/>
    </location>
</feature>
<evidence type="ECO:0000313" key="4">
    <source>
        <dbReference type="Proteomes" id="UP000501128"/>
    </source>
</evidence>
<dbReference type="Gene3D" id="3.30.300.20">
    <property type="match status" value="1"/>
</dbReference>
<dbReference type="GO" id="GO:0006979">
    <property type="term" value="P:response to oxidative stress"/>
    <property type="evidence" value="ECO:0007669"/>
    <property type="project" value="InterPro"/>
</dbReference>
<evidence type="ECO:0000256" key="2">
    <source>
        <dbReference type="SAM" id="MobiDB-lite"/>
    </source>
</evidence>
<dbReference type="SUPFAM" id="SSF82784">
    <property type="entry name" value="OsmC-like"/>
    <property type="match status" value="1"/>
</dbReference>
<dbReference type="Gene3D" id="2.20.25.10">
    <property type="match status" value="1"/>
</dbReference>
<comment type="similarity">
    <text evidence="1">Belongs to the OsmC/Ohr family.</text>
</comment>
<dbReference type="InterPro" id="IPR015946">
    <property type="entry name" value="KH_dom-like_a/b"/>
</dbReference>
<dbReference type="InterPro" id="IPR019953">
    <property type="entry name" value="OHR"/>
</dbReference>
<dbReference type="InterPro" id="IPR003718">
    <property type="entry name" value="OsmC/Ohr_fam"/>
</dbReference>
<evidence type="ECO:0000256" key="1">
    <source>
        <dbReference type="ARBA" id="ARBA00007378"/>
    </source>
</evidence>
<dbReference type="Proteomes" id="UP000501128">
    <property type="component" value="Chromosome"/>
</dbReference>
<feature type="region of interest" description="Disordered" evidence="2">
    <location>
        <begin position="1"/>
        <end position="27"/>
    </location>
</feature>
<protein>
    <submittedName>
        <fullName evidence="3">Organic hydroperoxide resistance protein</fullName>
    </submittedName>
</protein>
<dbReference type="InterPro" id="IPR036102">
    <property type="entry name" value="OsmC/Ohrsf"/>
</dbReference>
<dbReference type="PANTHER" id="PTHR33797:SF2">
    <property type="entry name" value="ORGANIC HYDROPEROXIDE RESISTANCE PROTEIN-LIKE"/>
    <property type="match status" value="1"/>
</dbReference>